<evidence type="ECO:0000313" key="16">
    <source>
        <dbReference type="EMBL" id="RUP46206.1"/>
    </source>
</evidence>
<dbReference type="OrthoDB" id="20028at2759"/>
<name>A0A433D5T7_9FUNG</name>
<comment type="catalytic activity">
    <reaction evidence="12 14">
        <text>an alpha-D-Man-(1-&gt;2)-alpha-D-Man-(1-&gt;2)-alpha-D-Man-(1-&gt;3)-[alpha-D-Man-(1-&gt;6)]-beta-D-Man-(1-&gt;4)-beta-D-GlcNAc-(1-&gt;4)-alpha-D-GlcNAc-diphospho-di-trans,poly-cis-dolichol + a di-trans,poly-cis-dolichyl beta-D-mannosyl phosphate = an alpha-D-Man-(1-&gt;2)-alpha-D-Man-(1-&gt;2)-alpha-D-Man-(1-&gt;3)-[alpha-D-Man-(1-&gt;3)-alpha-D-Man-(1-&gt;6)]-beta-D-Man-(1-&gt;4)-beta-D-GlcNAc-(1-&gt;4)-alpha-D-GlcNAc-diphospho-di-trans,poly-cis-dolichol + a di-trans,poly-cis-dolichyl phosphate + H(+)</text>
        <dbReference type="Rhea" id="RHEA:29527"/>
        <dbReference type="Rhea" id="RHEA-COMP:19498"/>
        <dbReference type="Rhea" id="RHEA-COMP:19501"/>
        <dbReference type="Rhea" id="RHEA-COMP:19516"/>
        <dbReference type="Rhea" id="RHEA-COMP:19517"/>
        <dbReference type="ChEBI" id="CHEBI:15378"/>
        <dbReference type="ChEBI" id="CHEBI:57683"/>
        <dbReference type="ChEBI" id="CHEBI:58211"/>
        <dbReference type="ChEBI" id="CHEBI:132515"/>
        <dbReference type="ChEBI" id="CHEBI:132516"/>
        <dbReference type="EC" id="2.4.1.258"/>
    </reaction>
    <physiologicalReaction direction="left-to-right" evidence="12 14">
        <dbReference type="Rhea" id="RHEA:29528"/>
    </physiologicalReaction>
</comment>
<feature type="compositionally biased region" description="Polar residues" evidence="15">
    <location>
        <begin position="1"/>
        <end position="20"/>
    </location>
</feature>
<evidence type="ECO:0000313" key="17">
    <source>
        <dbReference type="Proteomes" id="UP000268093"/>
    </source>
</evidence>
<dbReference type="PANTHER" id="PTHR12646:SF0">
    <property type="entry name" value="DOL-P-MAN:MAN(5)GLCNAC(2)-PP-DOL ALPHA-1,3-MANNOSYLTRANSFERASE"/>
    <property type="match status" value="1"/>
</dbReference>
<keyword evidence="10 14" id="KW-0472">Membrane</keyword>
<feature type="transmembrane region" description="Helical" evidence="14">
    <location>
        <begin position="270"/>
        <end position="289"/>
    </location>
</feature>
<gene>
    <name evidence="16" type="ORF">BC936DRAFT_147218</name>
</gene>
<dbReference type="PANTHER" id="PTHR12646">
    <property type="entry name" value="NOT56 - RELATED"/>
    <property type="match status" value="1"/>
</dbReference>
<evidence type="ECO:0000256" key="2">
    <source>
        <dbReference type="ARBA" id="ARBA00004922"/>
    </source>
</evidence>
<proteinExistence type="inferred from homology"/>
<evidence type="ECO:0000256" key="15">
    <source>
        <dbReference type="SAM" id="MobiDB-lite"/>
    </source>
</evidence>
<comment type="similarity">
    <text evidence="13">Belongs to the glycosyltransferase ALG3 family.</text>
</comment>
<evidence type="ECO:0000256" key="10">
    <source>
        <dbReference type="ARBA" id="ARBA00023136"/>
    </source>
</evidence>
<reference evidence="16 17" key="1">
    <citation type="journal article" date="2018" name="New Phytol.">
        <title>Phylogenomics of Endogonaceae and evolution of mycorrhizas within Mucoromycota.</title>
        <authorList>
            <person name="Chang Y."/>
            <person name="Desiro A."/>
            <person name="Na H."/>
            <person name="Sandor L."/>
            <person name="Lipzen A."/>
            <person name="Clum A."/>
            <person name="Barry K."/>
            <person name="Grigoriev I.V."/>
            <person name="Martin F.M."/>
            <person name="Stajich J.E."/>
            <person name="Smith M.E."/>
            <person name="Bonito G."/>
            <person name="Spatafora J.W."/>
        </authorList>
    </citation>
    <scope>NUCLEOTIDE SEQUENCE [LARGE SCALE GENOMIC DNA]</scope>
    <source>
        <strain evidence="16 17">GMNB39</strain>
    </source>
</reference>
<organism evidence="16 17">
    <name type="scientific">Jimgerdemannia flammicorona</name>
    <dbReference type="NCBI Taxonomy" id="994334"/>
    <lineage>
        <taxon>Eukaryota</taxon>
        <taxon>Fungi</taxon>
        <taxon>Fungi incertae sedis</taxon>
        <taxon>Mucoromycota</taxon>
        <taxon>Mucoromycotina</taxon>
        <taxon>Endogonomycetes</taxon>
        <taxon>Endogonales</taxon>
        <taxon>Endogonaceae</taxon>
        <taxon>Jimgerdemannia</taxon>
    </lineage>
</organism>
<comment type="pathway">
    <text evidence="2 14">Protein modification; protein glycosylation.</text>
</comment>
<evidence type="ECO:0000256" key="1">
    <source>
        <dbReference type="ARBA" id="ARBA00004477"/>
    </source>
</evidence>
<evidence type="ECO:0000256" key="5">
    <source>
        <dbReference type="ARBA" id="ARBA00022676"/>
    </source>
</evidence>
<dbReference type="Proteomes" id="UP000268093">
    <property type="component" value="Unassembled WGS sequence"/>
</dbReference>
<keyword evidence="6 14" id="KW-0808">Transferase</keyword>
<dbReference type="Pfam" id="PF05208">
    <property type="entry name" value="ALG3"/>
    <property type="match status" value="1"/>
</dbReference>
<evidence type="ECO:0000256" key="11">
    <source>
        <dbReference type="ARBA" id="ARBA00044743"/>
    </source>
</evidence>
<dbReference type="GO" id="GO:0005789">
    <property type="term" value="C:endoplasmic reticulum membrane"/>
    <property type="evidence" value="ECO:0007669"/>
    <property type="project" value="UniProtKB-SubCell"/>
</dbReference>
<feature type="transmembrane region" description="Helical" evidence="14">
    <location>
        <begin position="163"/>
        <end position="180"/>
    </location>
</feature>
<keyword evidence="9 14" id="KW-1133">Transmembrane helix</keyword>
<protein>
    <recommendedName>
        <fullName evidence="4 14">Dol-P-Man:Man(5)GlcNAc(2)-PP-Dol alpha-1,3-mannosyltransferase</fullName>
        <ecNumber evidence="3 14">2.4.1.258</ecNumber>
    </recommendedName>
    <alternativeName>
        <fullName evidence="14">Dol-P-Man-dependent alpha(1-3)-mannosyltransferase</fullName>
    </alternativeName>
</protein>
<keyword evidence="17" id="KW-1185">Reference proteome</keyword>
<comment type="function">
    <text evidence="11 14">Dol-P-Man:Man(5)GlcNAc(2)-PP-Dol alpha-1,3-mannosyltransferase that operates in the biosynthetic pathway of dolichol-linked oligosaccharides, the glycan precursors employed in protein asparagine (N)-glycosylation. The assembly of dolichol-linked oligosaccharides begins on the cytosolic side of the endoplasmic reticulum membrane and finishes in its lumen. The sequential addition of sugars to dolichol pyrophosphate produces dolichol-linked oligosaccharides containing fourteen sugars, including two GlcNAcs, nine mannoses and three glucoses. Once assembled, the oligosaccharide is transferred from the lipid to nascent proteins by oligosaccharyltransferases. In the lumen of the endoplasmic reticulum, adds the first dolichyl beta-D-mannosyl phosphate derived mannose in an alpha-1,3 linkage to Man(5)GlcNAc(2)-PP-dolichol to produce Man(6)GlcNAc(2)-PP-dolichol.</text>
</comment>
<dbReference type="InterPro" id="IPR007873">
    <property type="entry name" value="Glycosyltransferase_ALG3"/>
</dbReference>
<feature type="transmembrane region" description="Helical" evidence="14">
    <location>
        <begin position="78"/>
        <end position="102"/>
    </location>
</feature>
<feature type="transmembrane region" description="Helical" evidence="14">
    <location>
        <begin position="236"/>
        <end position="258"/>
    </location>
</feature>
<accession>A0A433D5T7</accession>
<keyword evidence="5 14" id="KW-0328">Glycosyltransferase</keyword>
<evidence type="ECO:0000256" key="14">
    <source>
        <dbReference type="RuleBase" id="RU364047"/>
    </source>
</evidence>
<evidence type="ECO:0000256" key="7">
    <source>
        <dbReference type="ARBA" id="ARBA00022692"/>
    </source>
</evidence>
<feature type="transmembrane region" description="Helical" evidence="14">
    <location>
        <begin position="213"/>
        <end position="230"/>
    </location>
</feature>
<comment type="subcellular location">
    <subcellularLocation>
        <location evidence="1 14">Endoplasmic reticulum membrane</location>
        <topology evidence="1 14">Multi-pass membrane protein</topology>
    </subcellularLocation>
</comment>
<evidence type="ECO:0000256" key="9">
    <source>
        <dbReference type="ARBA" id="ARBA00022989"/>
    </source>
</evidence>
<dbReference type="EMBL" id="RBNI01006150">
    <property type="protein sequence ID" value="RUP46206.1"/>
    <property type="molecule type" value="Genomic_DNA"/>
</dbReference>
<feature type="transmembrane region" description="Helical" evidence="14">
    <location>
        <begin position="325"/>
        <end position="346"/>
    </location>
</feature>
<dbReference type="GO" id="GO:0052925">
    <property type="term" value="F:dol-P-Man:Man(5)GlcNAc(2)-PP-Dol alpha-1,3-mannosyltransferase activity"/>
    <property type="evidence" value="ECO:0007669"/>
    <property type="project" value="UniProtKB-EC"/>
</dbReference>
<evidence type="ECO:0000256" key="3">
    <source>
        <dbReference type="ARBA" id="ARBA00011964"/>
    </source>
</evidence>
<evidence type="ECO:0000256" key="13">
    <source>
        <dbReference type="ARBA" id="ARBA00093457"/>
    </source>
</evidence>
<dbReference type="AlphaFoldDB" id="A0A433D5T7"/>
<dbReference type="UniPathway" id="UPA00378"/>
<sequence length="347" mass="39893">MATRASNQQYGELRQSVTADTSESKSTEQSSKEHSQKLKIAKMAPPRHRIKSHKLDVAFGFLKRPVRLVRNLLLDPTYFWHTAALLLAAELVLNLLIVRFVAYTEIDWVAYMQEVSGFLHGERDYTKLAGDTGPLVYPAGFLYVYSLLYHLTDSGRNIRLAQYIFAVLYIGTQAVVFAIYSKSKQIPPYALILLTLSKRLHSIYVLRCFNDPVAMFFFYVCTLAAVHHRWTVACVFYSLALSVKMNILLFFPAFGVLLWKSIGAYRTTALLSLMIGIQLFVALPFLTTYPHAYFSRAFEFSRVFNYKWTVNWRLVDEETFLHPKYAMALATGHIVVLSAFLVFRWCR</sequence>
<dbReference type="EC" id="2.4.1.258" evidence="3 14"/>
<feature type="region of interest" description="Disordered" evidence="15">
    <location>
        <begin position="1"/>
        <end position="40"/>
    </location>
</feature>
<feature type="compositionally biased region" description="Basic and acidic residues" evidence="15">
    <location>
        <begin position="22"/>
        <end position="36"/>
    </location>
</feature>
<keyword evidence="8 14" id="KW-0256">Endoplasmic reticulum</keyword>
<evidence type="ECO:0000256" key="12">
    <source>
        <dbReference type="ARBA" id="ARBA00049506"/>
    </source>
</evidence>
<evidence type="ECO:0000256" key="8">
    <source>
        <dbReference type="ARBA" id="ARBA00022824"/>
    </source>
</evidence>
<evidence type="ECO:0000256" key="6">
    <source>
        <dbReference type="ARBA" id="ARBA00022679"/>
    </source>
</evidence>
<keyword evidence="7 14" id="KW-0812">Transmembrane</keyword>
<comment type="caution">
    <text evidence="16">The sequence shown here is derived from an EMBL/GenBank/DDBJ whole genome shotgun (WGS) entry which is preliminary data.</text>
</comment>
<evidence type="ECO:0000256" key="4">
    <source>
        <dbReference type="ARBA" id="ARBA00015561"/>
    </source>
</evidence>